<dbReference type="Gene3D" id="3.40.30.10">
    <property type="entry name" value="Glutaredoxin"/>
    <property type="match status" value="1"/>
</dbReference>
<evidence type="ECO:0000259" key="7">
    <source>
        <dbReference type="PROSITE" id="PS51352"/>
    </source>
</evidence>
<sequence length="165" mass="19589">MKKRLLIILGAIIVLFVALVLVVNHKNNEKIENSNNPYGKETLRQETIDQLDDPLYQNQIIPTDLDKKLENKEDMLVYFYSSTCEHCKRVSPVLVPLAEKMDVDMKKVNLWEFHQQAYWDRYFIEGTPTLVQYKDGVEEDRLVGEHTKKEYENFINEYKKYAEKK</sequence>
<keyword evidence="5" id="KW-1015">Disulfide bond</keyword>
<dbReference type="InterPro" id="IPR017937">
    <property type="entry name" value="Thioredoxin_CS"/>
</dbReference>
<dbReference type="PROSITE" id="PS51352">
    <property type="entry name" value="THIOREDOXIN_2"/>
    <property type="match status" value="1"/>
</dbReference>
<accession>A0ABY9KXN8</accession>
<evidence type="ECO:0000256" key="5">
    <source>
        <dbReference type="ARBA" id="ARBA00023157"/>
    </source>
</evidence>
<evidence type="ECO:0000256" key="1">
    <source>
        <dbReference type="ARBA" id="ARBA00008987"/>
    </source>
</evidence>
<proteinExistence type="inferred from homology"/>
<dbReference type="Proteomes" id="UP001180087">
    <property type="component" value="Chromosome"/>
</dbReference>
<keyword evidence="9" id="KW-1185">Reference proteome</keyword>
<dbReference type="EMBL" id="CP129113">
    <property type="protein sequence ID" value="WLV25512.1"/>
    <property type="molecule type" value="Genomic_DNA"/>
</dbReference>
<dbReference type="InterPro" id="IPR013766">
    <property type="entry name" value="Thioredoxin_domain"/>
</dbReference>
<dbReference type="Pfam" id="PF00085">
    <property type="entry name" value="Thioredoxin"/>
    <property type="match status" value="1"/>
</dbReference>
<evidence type="ECO:0000313" key="9">
    <source>
        <dbReference type="Proteomes" id="UP001180087"/>
    </source>
</evidence>
<dbReference type="RefSeq" id="WP_348029303.1">
    <property type="nucleotide sequence ID" value="NZ_CP129113.1"/>
</dbReference>
<protein>
    <recommendedName>
        <fullName evidence="2">Thioredoxin</fullName>
    </recommendedName>
</protein>
<dbReference type="PROSITE" id="PS00194">
    <property type="entry name" value="THIOREDOXIN_1"/>
    <property type="match status" value="1"/>
</dbReference>
<dbReference type="InterPro" id="IPR036249">
    <property type="entry name" value="Thioredoxin-like_sf"/>
</dbReference>
<evidence type="ECO:0000256" key="4">
    <source>
        <dbReference type="ARBA" id="ARBA00022982"/>
    </source>
</evidence>
<dbReference type="PANTHER" id="PTHR45663">
    <property type="entry name" value="GEO12009P1"/>
    <property type="match status" value="1"/>
</dbReference>
<dbReference type="CDD" id="cd02947">
    <property type="entry name" value="TRX_family"/>
    <property type="match status" value="1"/>
</dbReference>
<evidence type="ECO:0000256" key="6">
    <source>
        <dbReference type="ARBA" id="ARBA00023284"/>
    </source>
</evidence>
<feature type="domain" description="Thioredoxin" evidence="7">
    <location>
        <begin position="42"/>
        <end position="160"/>
    </location>
</feature>
<keyword evidence="6" id="KW-0676">Redox-active center</keyword>
<comment type="similarity">
    <text evidence="1">Belongs to the thioredoxin family.</text>
</comment>
<evidence type="ECO:0000256" key="3">
    <source>
        <dbReference type="ARBA" id="ARBA00022448"/>
    </source>
</evidence>
<evidence type="ECO:0000256" key="2">
    <source>
        <dbReference type="ARBA" id="ARBA00020570"/>
    </source>
</evidence>
<dbReference type="SUPFAM" id="SSF52833">
    <property type="entry name" value="Thioredoxin-like"/>
    <property type="match status" value="1"/>
</dbReference>
<keyword evidence="3" id="KW-0813">Transport</keyword>
<name>A0ABY9KXN8_9BACI</name>
<gene>
    <name evidence="8" type="ORF">QR721_04695</name>
</gene>
<reference evidence="8" key="1">
    <citation type="submission" date="2023-06" db="EMBL/GenBank/DDBJ databases">
        <title>A Treasure from Seagulls: Isolation and Description of Aciduricobacillus qingdaonensis gen. nov., sp. nov., a Rare Obligately Uric Acid-utilizing Member in the Family Bacillaceae.</title>
        <authorList>
            <person name="Liu W."/>
            <person name="Wang B."/>
        </authorList>
    </citation>
    <scope>NUCLEOTIDE SEQUENCE</scope>
    <source>
        <strain evidence="8">44XB</strain>
    </source>
</reference>
<evidence type="ECO:0000313" key="8">
    <source>
        <dbReference type="EMBL" id="WLV25512.1"/>
    </source>
</evidence>
<dbReference type="PANTHER" id="PTHR45663:SF11">
    <property type="entry name" value="GEO12009P1"/>
    <property type="match status" value="1"/>
</dbReference>
<organism evidence="8 9">
    <name type="scientific">Aciduricibacillus chroicocephali</name>
    <dbReference type="NCBI Taxonomy" id="3054939"/>
    <lineage>
        <taxon>Bacteria</taxon>
        <taxon>Bacillati</taxon>
        <taxon>Bacillota</taxon>
        <taxon>Bacilli</taxon>
        <taxon>Bacillales</taxon>
        <taxon>Bacillaceae</taxon>
        <taxon>Aciduricibacillus</taxon>
    </lineage>
</organism>
<keyword evidence="4" id="KW-0249">Electron transport</keyword>